<dbReference type="AlphaFoldDB" id="A0A8T1MI52"/>
<reference evidence="2 3" key="1">
    <citation type="journal article" date="2018" name="Biotechnol. Adv.">
        <title>Improved genomic resources and new bioinformatic workflow for the carcinogenic parasite Clonorchis sinensis: Biotechnological implications.</title>
        <authorList>
            <person name="Wang D."/>
            <person name="Korhonen P.K."/>
            <person name="Gasser R.B."/>
            <person name="Young N.D."/>
        </authorList>
    </citation>
    <scope>NUCLEOTIDE SEQUENCE [LARGE SCALE GENOMIC DNA]</scope>
    <source>
        <strain evidence="2">Cs-k2</strain>
    </source>
</reference>
<feature type="compositionally biased region" description="Basic and acidic residues" evidence="1">
    <location>
        <begin position="77"/>
        <end position="91"/>
    </location>
</feature>
<reference evidence="2 3" key="2">
    <citation type="journal article" date="2021" name="Genomics">
        <title>High-quality reference genome for Clonorchis sinensis.</title>
        <authorList>
            <person name="Young N.D."/>
            <person name="Stroehlein A.J."/>
            <person name="Kinkar L."/>
            <person name="Wang T."/>
            <person name="Sohn W.M."/>
            <person name="Chang B.C.H."/>
            <person name="Kaur P."/>
            <person name="Weisz D."/>
            <person name="Dudchenko O."/>
            <person name="Aiden E.L."/>
            <person name="Korhonen P.K."/>
            <person name="Gasser R.B."/>
        </authorList>
    </citation>
    <scope>NUCLEOTIDE SEQUENCE [LARGE SCALE GENOMIC DNA]</scope>
    <source>
        <strain evidence="2">Cs-k2</strain>
    </source>
</reference>
<evidence type="ECO:0000313" key="3">
    <source>
        <dbReference type="Proteomes" id="UP000286415"/>
    </source>
</evidence>
<evidence type="ECO:0000313" key="2">
    <source>
        <dbReference type="EMBL" id="KAG5448411.1"/>
    </source>
</evidence>
<organism evidence="2 3">
    <name type="scientific">Clonorchis sinensis</name>
    <name type="common">Chinese liver fluke</name>
    <dbReference type="NCBI Taxonomy" id="79923"/>
    <lineage>
        <taxon>Eukaryota</taxon>
        <taxon>Metazoa</taxon>
        <taxon>Spiralia</taxon>
        <taxon>Lophotrochozoa</taxon>
        <taxon>Platyhelminthes</taxon>
        <taxon>Trematoda</taxon>
        <taxon>Digenea</taxon>
        <taxon>Opisthorchiida</taxon>
        <taxon>Opisthorchiata</taxon>
        <taxon>Opisthorchiidae</taxon>
        <taxon>Clonorchis</taxon>
    </lineage>
</organism>
<accession>A0A8T1MI52</accession>
<sequence>LTQIVTSDPSISIFDRDPLINGNISSEDLSSTKEDSIDFEHPELLEFSTNDCGIFGRILSPVDPLSPVSEQQLEHTPVTDHEDQLEKDETHNLANNG</sequence>
<feature type="non-terminal residue" evidence="2">
    <location>
        <position position="97"/>
    </location>
</feature>
<feature type="region of interest" description="Disordered" evidence="1">
    <location>
        <begin position="63"/>
        <end position="97"/>
    </location>
</feature>
<gene>
    <name evidence="2" type="ORF">CSKR_200748</name>
</gene>
<feature type="non-terminal residue" evidence="2">
    <location>
        <position position="1"/>
    </location>
</feature>
<name>A0A8T1MI52_CLOSI</name>
<comment type="caution">
    <text evidence="2">The sequence shown here is derived from an EMBL/GenBank/DDBJ whole genome shotgun (WGS) entry which is preliminary data.</text>
</comment>
<dbReference type="Proteomes" id="UP000286415">
    <property type="component" value="Unassembled WGS sequence"/>
</dbReference>
<dbReference type="EMBL" id="NIRI02000042">
    <property type="protein sequence ID" value="KAG5448411.1"/>
    <property type="molecule type" value="Genomic_DNA"/>
</dbReference>
<evidence type="ECO:0000256" key="1">
    <source>
        <dbReference type="SAM" id="MobiDB-lite"/>
    </source>
</evidence>
<protein>
    <submittedName>
        <fullName evidence="2">Uncharacterized protein</fullName>
    </submittedName>
</protein>
<proteinExistence type="predicted"/>
<keyword evidence="3" id="KW-1185">Reference proteome</keyword>